<dbReference type="GeneTree" id="ENSGT00980000199387"/>
<organism evidence="1 2">
    <name type="scientific">Bos indicus x Bos taurus</name>
    <name type="common">Hybrid cattle</name>
    <dbReference type="NCBI Taxonomy" id="30522"/>
    <lineage>
        <taxon>Eukaryota</taxon>
        <taxon>Metazoa</taxon>
        <taxon>Chordata</taxon>
        <taxon>Craniata</taxon>
        <taxon>Vertebrata</taxon>
        <taxon>Euteleostomi</taxon>
        <taxon>Mammalia</taxon>
        <taxon>Eutheria</taxon>
        <taxon>Laurasiatheria</taxon>
        <taxon>Artiodactyla</taxon>
        <taxon>Ruminantia</taxon>
        <taxon>Pecora</taxon>
        <taxon>Bovidae</taxon>
        <taxon>Bovinae</taxon>
        <taxon>Bos</taxon>
    </lineage>
</organism>
<evidence type="ECO:0000313" key="2">
    <source>
        <dbReference type="Proteomes" id="UP000429181"/>
    </source>
</evidence>
<proteinExistence type="predicted"/>
<dbReference type="Ensembl" id="ENSBIXT00005022833.1">
    <property type="protein sequence ID" value="ENSBIXP00005013131.1"/>
    <property type="gene ID" value="ENSBIXG00005017276.1"/>
</dbReference>
<reference evidence="1 2" key="1">
    <citation type="submission" date="2018-11" db="EMBL/GenBank/DDBJ databases">
        <title>Haplotype-resolved cattle genomes.</title>
        <authorList>
            <person name="Low W.Y."/>
            <person name="Tearle R."/>
            <person name="Bickhart D.M."/>
            <person name="Rosen B.D."/>
            <person name="Koren S."/>
            <person name="Rhie A."/>
            <person name="Hiendleder S."/>
            <person name="Phillippy A.M."/>
            <person name="Smith T.P.L."/>
            <person name="Williams J.L."/>
        </authorList>
    </citation>
    <scope>NUCLEOTIDE SEQUENCE [LARGE SCALE GENOMIC DNA]</scope>
</reference>
<accession>A0A4W2G5N4</accession>
<evidence type="ECO:0000313" key="1">
    <source>
        <dbReference type="Ensembl" id="ENSBIXP00005013131.1"/>
    </source>
</evidence>
<dbReference type="Proteomes" id="UP000429181">
    <property type="component" value="Chromosome 6"/>
</dbReference>
<reference evidence="1" key="2">
    <citation type="submission" date="2025-08" db="UniProtKB">
        <authorList>
            <consortium name="Ensembl"/>
        </authorList>
    </citation>
    <scope>IDENTIFICATION</scope>
</reference>
<dbReference type="AlphaFoldDB" id="A0A4W2G5N4"/>
<name>A0A4W2G5N4_BOBOX</name>
<protein>
    <submittedName>
        <fullName evidence="1">Uncharacterized protein</fullName>
    </submittedName>
</protein>
<sequence length="109" mass="11775">HGLLDHFDMSKVGLSKVVKAIRMATGVPDPSRQVLDSRQAVQRFVPASLAPGFPCLCFCGFRGCTRLLGPLPHLSSFVLQPAHLLLPSLHSHGTEVSQKMVTKTESLTA</sequence>